<dbReference type="Proteomes" id="UP001054945">
    <property type="component" value="Unassembled WGS sequence"/>
</dbReference>
<protein>
    <submittedName>
        <fullName evidence="1">Uncharacterized protein</fullName>
    </submittedName>
</protein>
<dbReference type="AlphaFoldDB" id="A0AAV4PDE3"/>
<dbReference type="EMBL" id="BPLR01004327">
    <property type="protein sequence ID" value="GIX94038.1"/>
    <property type="molecule type" value="Genomic_DNA"/>
</dbReference>
<evidence type="ECO:0000313" key="1">
    <source>
        <dbReference type="EMBL" id="GIX94038.1"/>
    </source>
</evidence>
<proteinExistence type="predicted"/>
<comment type="caution">
    <text evidence="1">The sequence shown here is derived from an EMBL/GenBank/DDBJ whole genome shotgun (WGS) entry which is preliminary data.</text>
</comment>
<gene>
    <name evidence="1" type="ORF">CEXT_585021</name>
</gene>
<reference evidence="1 2" key="1">
    <citation type="submission" date="2021-06" db="EMBL/GenBank/DDBJ databases">
        <title>Caerostris extrusa draft genome.</title>
        <authorList>
            <person name="Kono N."/>
            <person name="Arakawa K."/>
        </authorList>
    </citation>
    <scope>NUCLEOTIDE SEQUENCE [LARGE SCALE GENOMIC DNA]</scope>
</reference>
<organism evidence="1 2">
    <name type="scientific">Caerostris extrusa</name>
    <name type="common">Bark spider</name>
    <name type="synonym">Caerostris bankana</name>
    <dbReference type="NCBI Taxonomy" id="172846"/>
    <lineage>
        <taxon>Eukaryota</taxon>
        <taxon>Metazoa</taxon>
        <taxon>Ecdysozoa</taxon>
        <taxon>Arthropoda</taxon>
        <taxon>Chelicerata</taxon>
        <taxon>Arachnida</taxon>
        <taxon>Araneae</taxon>
        <taxon>Araneomorphae</taxon>
        <taxon>Entelegynae</taxon>
        <taxon>Araneoidea</taxon>
        <taxon>Araneidae</taxon>
        <taxon>Caerostris</taxon>
    </lineage>
</organism>
<accession>A0AAV4PDE3</accession>
<name>A0AAV4PDE3_CAEEX</name>
<evidence type="ECO:0000313" key="2">
    <source>
        <dbReference type="Proteomes" id="UP001054945"/>
    </source>
</evidence>
<keyword evidence="2" id="KW-1185">Reference proteome</keyword>
<sequence length="94" mass="11105">MNQCSHRGGKEAVMEHPIIPTFRYVPVCSTTCEIRIVFNRFNSTHIVPFYCVINNEKNFSLSAIINQQKRISRYLGYLQYKLHCKCYRPLFNTI</sequence>